<organism evidence="1 2">
    <name type="scientific">Snodgrassella communis</name>
    <dbReference type="NCBI Taxonomy" id="2946699"/>
    <lineage>
        <taxon>Bacteria</taxon>
        <taxon>Pseudomonadati</taxon>
        <taxon>Pseudomonadota</taxon>
        <taxon>Betaproteobacteria</taxon>
        <taxon>Neisseriales</taxon>
        <taxon>Neisseriaceae</taxon>
        <taxon>Snodgrassella</taxon>
    </lineage>
</organism>
<dbReference type="SMART" id="SM00671">
    <property type="entry name" value="SEL1"/>
    <property type="match status" value="2"/>
</dbReference>
<sequence length="75" mass="8562">MYSDGLGVKQDYEQAAKYFHLAAEQGNVTAQFNLGVYYRYGYGIKQNYKKALSYYQLAAEQGNIIAQYNLGVIYI</sequence>
<dbReference type="Pfam" id="PF08238">
    <property type="entry name" value="Sel1"/>
    <property type="match status" value="3"/>
</dbReference>
<dbReference type="EMBL" id="JFZV01000001">
    <property type="protein sequence ID" value="KDN15816.1"/>
    <property type="molecule type" value="Genomic_DNA"/>
</dbReference>
<evidence type="ECO:0008006" key="3">
    <source>
        <dbReference type="Google" id="ProtNLM"/>
    </source>
</evidence>
<accession>A0A066TN86</accession>
<dbReference type="InterPro" id="IPR050767">
    <property type="entry name" value="Sel1_AlgK"/>
</dbReference>
<dbReference type="eggNOG" id="COG0790">
    <property type="taxonomic scope" value="Bacteria"/>
</dbReference>
<keyword evidence="2" id="KW-1185">Reference proteome</keyword>
<dbReference type="Gene3D" id="1.25.40.10">
    <property type="entry name" value="Tetratricopeptide repeat domain"/>
    <property type="match status" value="1"/>
</dbReference>
<dbReference type="OrthoDB" id="8587079at2"/>
<gene>
    <name evidence="1" type="ORF">SALWKB29_0235</name>
</gene>
<proteinExistence type="predicted"/>
<dbReference type="SUPFAM" id="SSF81901">
    <property type="entry name" value="HCP-like"/>
    <property type="match status" value="1"/>
</dbReference>
<comment type="caution">
    <text evidence="1">The sequence shown here is derived from an EMBL/GenBank/DDBJ whole genome shotgun (WGS) entry which is preliminary data.</text>
</comment>
<dbReference type="PANTHER" id="PTHR11102">
    <property type="entry name" value="SEL-1-LIKE PROTEIN"/>
    <property type="match status" value="1"/>
</dbReference>
<dbReference type="PANTHER" id="PTHR11102:SF160">
    <property type="entry name" value="ERAD-ASSOCIATED E3 UBIQUITIN-PROTEIN LIGASE COMPONENT HRD3"/>
    <property type="match status" value="1"/>
</dbReference>
<evidence type="ECO:0000313" key="2">
    <source>
        <dbReference type="Proteomes" id="UP000027170"/>
    </source>
</evidence>
<protein>
    <recommendedName>
        <fullName evidence="3">Beta-lactamase</fullName>
    </recommendedName>
</protein>
<dbReference type="AlphaFoldDB" id="A0A066TN86"/>
<dbReference type="Proteomes" id="UP000027170">
    <property type="component" value="Unassembled WGS sequence"/>
</dbReference>
<evidence type="ECO:0000313" key="1">
    <source>
        <dbReference type="EMBL" id="KDN15816.1"/>
    </source>
</evidence>
<dbReference type="InterPro" id="IPR006597">
    <property type="entry name" value="Sel1-like"/>
</dbReference>
<dbReference type="InterPro" id="IPR011990">
    <property type="entry name" value="TPR-like_helical_dom_sf"/>
</dbReference>
<name>A0A066TN86_9NEIS</name>
<reference evidence="1 2" key="1">
    <citation type="submission" date="2014-03" db="EMBL/GenBank/DDBJ databases">
        <title>The genomes of two eusocial bee gut symbionts.</title>
        <authorList>
            <person name="Kwong W.K."/>
            <person name="Engel P."/>
            <person name="Koch H."/>
            <person name="Moran N.A."/>
        </authorList>
    </citation>
    <scope>NUCLEOTIDE SEQUENCE [LARGE SCALE GENOMIC DNA]</scope>
    <source>
        <strain evidence="2">wkB29</strain>
    </source>
</reference>